<feature type="compositionally biased region" description="Low complexity" evidence="1">
    <location>
        <begin position="19"/>
        <end position="36"/>
    </location>
</feature>
<dbReference type="EMBL" id="MU864413">
    <property type="protein sequence ID" value="KAK4186874.1"/>
    <property type="molecule type" value="Genomic_DNA"/>
</dbReference>
<gene>
    <name evidence="2" type="ORF">QBC35DRAFT_252305</name>
</gene>
<dbReference type="AlphaFoldDB" id="A0AAN6WRK8"/>
<proteinExistence type="predicted"/>
<reference evidence="2" key="1">
    <citation type="journal article" date="2023" name="Mol. Phylogenet. Evol.">
        <title>Genome-scale phylogeny and comparative genomics of the fungal order Sordariales.</title>
        <authorList>
            <person name="Hensen N."/>
            <person name="Bonometti L."/>
            <person name="Westerberg I."/>
            <person name="Brannstrom I.O."/>
            <person name="Guillou S."/>
            <person name="Cros-Aarteil S."/>
            <person name="Calhoun S."/>
            <person name="Haridas S."/>
            <person name="Kuo A."/>
            <person name="Mondo S."/>
            <person name="Pangilinan J."/>
            <person name="Riley R."/>
            <person name="LaButti K."/>
            <person name="Andreopoulos B."/>
            <person name="Lipzen A."/>
            <person name="Chen C."/>
            <person name="Yan M."/>
            <person name="Daum C."/>
            <person name="Ng V."/>
            <person name="Clum A."/>
            <person name="Steindorff A."/>
            <person name="Ohm R.A."/>
            <person name="Martin F."/>
            <person name="Silar P."/>
            <person name="Natvig D.O."/>
            <person name="Lalanne C."/>
            <person name="Gautier V."/>
            <person name="Ament-Velasquez S.L."/>
            <person name="Kruys A."/>
            <person name="Hutchinson M.I."/>
            <person name="Powell A.J."/>
            <person name="Barry K."/>
            <person name="Miller A.N."/>
            <person name="Grigoriev I.V."/>
            <person name="Debuchy R."/>
            <person name="Gladieux P."/>
            <person name="Hiltunen Thoren M."/>
            <person name="Johannesson H."/>
        </authorList>
    </citation>
    <scope>NUCLEOTIDE SEQUENCE</scope>
    <source>
        <strain evidence="2">PSN309</strain>
    </source>
</reference>
<organism evidence="2 3">
    <name type="scientific">Podospora australis</name>
    <dbReference type="NCBI Taxonomy" id="1536484"/>
    <lineage>
        <taxon>Eukaryota</taxon>
        <taxon>Fungi</taxon>
        <taxon>Dikarya</taxon>
        <taxon>Ascomycota</taxon>
        <taxon>Pezizomycotina</taxon>
        <taxon>Sordariomycetes</taxon>
        <taxon>Sordariomycetidae</taxon>
        <taxon>Sordariales</taxon>
        <taxon>Podosporaceae</taxon>
        <taxon>Podospora</taxon>
    </lineage>
</organism>
<comment type="caution">
    <text evidence="2">The sequence shown here is derived from an EMBL/GenBank/DDBJ whole genome shotgun (WGS) entry which is preliminary data.</text>
</comment>
<dbReference type="Proteomes" id="UP001302126">
    <property type="component" value="Unassembled WGS sequence"/>
</dbReference>
<feature type="compositionally biased region" description="Polar residues" evidence="1">
    <location>
        <begin position="1"/>
        <end position="12"/>
    </location>
</feature>
<evidence type="ECO:0000256" key="1">
    <source>
        <dbReference type="SAM" id="MobiDB-lite"/>
    </source>
</evidence>
<feature type="compositionally biased region" description="Low complexity" evidence="1">
    <location>
        <begin position="123"/>
        <end position="140"/>
    </location>
</feature>
<reference evidence="2" key="2">
    <citation type="submission" date="2023-05" db="EMBL/GenBank/DDBJ databases">
        <authorList>
            <consortium name="Lawrence Berkeley National Laboratory"/>
            <person name="Steindorff A."/>
            <person name="Hensen N."/>
            <person name="Bonometti L."/>
            <person name="Westerberg I."/>
            <person name="Brannstrom I.O."/>
            <person name="Guillou S."/>
            <person name="Cros-Aarteil S."/>
            <person name="Calhoun S."/>
            <person name="Haridas S."/>
            <person name="Kuo A."/>
            <person name="Mondo S."/>
            <person name="Pangilinan J."/>
            <person name="Riley R."/>
            <person name="Labutti K."/>
            <person name="Andreopoulos B."/>
            <person name="Lipzen A."/>
            <person name="Chen C."/>
            <person name="Yanf M."/>
            <person name="Daum C."/>
            <person name="Ng V."/>
            <person name="Clum A."/>
            <person name="Ohm R."/>
            <person name="Martin F."/>
            <person name="Silar P."/>
            <person name="Natvig D."/>
            <person name="Lalanne C."/>
            <person name="Gautier V."/>
            <person name="Ament-Velasquez S.L."/>
            <person name="Kruys A."/>
            <person name="Hutchinson M.I."/>
            <person name="Powell A.J."/>
            <person name="Barry K."/>
            <person name="Miller A.N."/>
            <person name="Grigoriev I.V."/>
            <person name="Debuchy R."/>
            <person name="Gladieux P."/>
            <person name="Thoren M.H."/>
            <person name="Johannesson H."/>
        </authorList>
    </citation>
    <scope>NUCLEOTIDE SEQUENCE</scope>
    <source>
        <strain evidence="2">PSN309</strain>
    </source>
</reference>
<keyword evidence="3" id="KW-1185">Reference proteome</keyword>
<sequence length="246" mass="25737">MNSGDASVNPAGQTRRVTRASTRAVAASSSSTRTVSGGPAGARAQAAYLQGIGDDSDDDDHANPKVGKPSRQAAASGYISADQTDTAGTSKRPIVYREPGPTSGKTVKVDHHFGMSAPTYSVAPPAKSSKQAGKSSAPFRPKTPPPSSPPASNNGSPAPTSSSVSPGGGGDAQEVGNDSPEVPWDVRMYPVYPGKVENPAAARYRRAYRQRPGFVSASRWAVELTPVEAGNGDEGMTGKMHWWWWW</sequence>
<name>A0AAN6WRK8_9PEZI</name>
<evidence type="ECO:0000313" key="2">
    <source>
        <dbReference type="EMBL" id="KAK4186874.1"/>
    </source>
</evidence>
<protein>
    <submittedName>
        <fullName evidence="2">Uncharacterized protein</fullName>
    </submittedName>
</protein>
<feature type="region of interest" description="Disordered" evidence="1">
    <location>
        <begin position="1"/>
        <end position="183"/>
    </location>
</feature>
<accession>A0AAN6WRK8</accession>
<feature type="compositionally biased region" description="Low complexity" evidence="1">
    <location>
        <begin position="150"/>
        <end position="165"/>
    </location>
</feature>
<evidence type="ECO:0000313" key="3">
    <source>
        <dbReference type="Proteomes" id="UP001302126"/>
    </source>
</evidence>